<keyword evidence="2" id="KW-0689">Ribosomal protein</keyword>
<dbReference type="OrthoDB" id="9761274at2"/>
<dbReference type="Pfam" id="PF02624">
    <property type="entry name" value="YcaO"/>
    <property type="match status" value="1"/>
</dbReference>
<dbReference type="GO" id="GO:0005840">
    <property type="term" value="C:ribosome"/>
    <property type="evidence" value="ECO:0007669"/>
    <property type="project" value="UniProtKB-KW"/>
</dbReference>
<dbReference type="InterPro" id="IPR003776">
    <property type="entry name" value="YcaO-like_dom"/>
</dbReference>
<gene>
    <name evidence="2" type="ORF">E5K04_11535</name>
</gene>
<accession>A0A4T0URG6</accession>
<evidence type="ECO:0000313" key="3">
    <source>
        <dbReference type="Proteomes" id="UP000308891"/>
    </source>
</evidence>
<proteinExistence type="predicted"/>
<organism evidence="2 3">
    <name type="scientific">Crenobacter intestini</name>
    <dbReference type="NCBI Taxonomy" id="2563443"/>
    <lineage>
        <taxon>Bacteria</taxon>
        <taxon>Pseudomonadati</taxon>
        <taxon>Pseudomonadota</taxon>
        <taxon>Betaproteobacteria</taxon>
        <taxon>Neisseriales</taxon>
        <taxon>Neisseriaceae</taxon>
        <taxon>Crenobacter</taxon>
    </lineage>
</organism>
<protein>
    <submittedName>
        <fullName evidence="2">30s ribosomal protein S12 methylthiotransferase accessory protein YcaO</fullName>
    </submittedName>
</protein>
<keyword evidence="2" id="KW-0687">Ribonucleoprotein</keyword>
<dbReference type="PANTHER" id="PTHR37809:SF1">
    <property type="entry name" value="RIBOSOMAL PROTEIN S12 METHYLTHIOTRANSFERASE ACCESSORY FACTOR YCAO"/>
    <property type="match status" value="1"/>
</dbReference>
<dbReference type="InterPro" id="IPR041080">
    <property type="entry name" value="YcaO_C"/>
</dbReference>
<reference evidence="2 3" key="1">
    <citation type="submission" date="2019-04" db="EMBL/GenBank/DDBJ databases">
        <title>Crenobacter sp. nov.</title>
        <authorList>
            <person name="Shi S."/>
        </authorList>
    </citation>
    <scope>NUCLEOTIDE SEQUENCE [LARGE SCALE GENOMIC DNA]</scope>
    <source>
        <strain evidence="2 3">GY 70310</strain>
    </source>
</reference>
<dbReference type="AlphaFoldDB" id="A0A4T0URG6"/>
<dbReference type="NCBIfam" id="NF040716">
    <property type="entry name" value="YcaO_for_S12"/>
    <property type="match status" value="1"/>
</dbReference>
<dbReference type="Pfam" id="PF18381">
    <property type="entry name" value="YcaO_C"/>
    <property type="match status" value="1"/>
</dbReference>
<keyword evidence="2" id="KW-0808">Transferase</keyword>
<dbReference type="RefSeq" id="WP_136554209.1">
    <property type="nucleotide sequence ID" value="NZ_STGJ01000012.1"/>
</dbReference>
<comment type="caution">
    <text evidence="2">The sequence shown here is derived from an EMBL/GenBank/DDBJ whole genome shotgun (WGS) entry which is preliminary data.</text>
</comment>
<dbReference type="GO" id="GO:0016740">
    <property type="term" value="F:transferase activity"/>
    <property type="evidence" value="ECO:0007669"/>
    <property type="project" value="UniProtKB-KW"/>
</dbReference>
<dbReference type="PROSITE" id="PS51664">
    <property type="entry name" value="YCAO"/>
    <property type="match status" value="1"/>
</dbReference>
<dbReference type="EMBL" id="STGJ01000012">
    <property type="protein sequence ID" value="TIC81211.1"/>
    <property type="molecule type" value="Genomic_DNA"/>
</dbReference>
<dbReference type="Proteomes" id="UP000308891">
    <property type="component" value="Unassembled WGS sequence"/>
</dbReference>
<feature type="domain" description="YcaO" evidence="1">
    <location>
        <begin position="59"/>
        <end position="432"/>
    </location>
</feature>
<evidence type="ECO:0000313" key="2">
    <source>
        <dbReference type="EMBL" id="TIC81211.1"/>
    </source>
</evidence>
<keyword evidence="3" id="KW-1185">Reference proteome</keyword>
<dbReference type="PANTHER" id="PTHR37809">
    <property type="entry name" value="RIBOSOMAL PROTEIN S12 METHYLTHIOTRANSFERASE ACCESSORY FACTOR YCAO"/>
    <property type="match status" value="1"/>
</dbReference>
<dbReference type="Gene3D" id="3.30.1330.230">
    <property type="match status" value="1"/>
</dbReference>
<name>A0A4T0URG6_9NEIS</name>
<sequence length="570" mass="61954">MSHTLPGKDATLEDTIATLQGRLAALGFHPEEVSWLHPVDGCWSVHLRERDCPLIYTNGKGGSELAARASALGELCERLGNHYFWTHYYLGRERSGRPWVHFARERWFEACEEGWPDGLLDDEALRDFYDPDAALAAAQLVDFNSGDAGRGVCALPYTRVSDGQTVWFPVNLIGNLYLSNGMAAGNSAPEARTQALSEVIERAVKFRVLQGGLCLPDIPQQVIDRHPAIAAGIASLRAAGFHILVKDASLGGRYPVACVTLVHPRDHGVFASFGAHPSFAVALERALTELLQGRALDALAGFPEPAFDPEEVASPANLELHFIDSSGSVGWPFLGTKPDFAFCDWNFEGSTAADWDSLCALLHEDGNQIYVADFEETGVYCCRVIVPGLSEIYPVDDLEWENNNIGNPLRGPIARLPGLSDAECRALADALDAASLADEKPVWELIGLAADPDSAWASLRVGELRALIALALSDEENARAQTEWVCRFGQLPAARMAVWRALEAVFEFGASLPDYRAMLATLWGEDAVATAEALKAGHERFFGLVALGENFEGSARHRQLLAAYDKLTAA</sequence>
<dbReference type="NCBIfam" id="TIGR00702">
    <property type="entry name" value="YcaO-type kinase domain"/>
    <property type="match status" value="1"/>
</dbReference>
<evidence type="ECO:0000259" key="1">
    <source>
        <dbReference type="PROSITE" id="PS51664"/>
    </source>
</evidence>